<organism evidence="1 2">
    <name type="scientific">Salmonella enterica subsp. arizonae</name>
    <dbReference type="NCBI Taxonomy" id="59203"/>
    <lineage>
        <taxon>Bacteria</taxon>
        <taxon>Pseudomonadati</taxon>
        <taxon>Pseudomonadota</taxon>
        <taxon>Gammaproteobacteria</taxon>
        <taxon>Enterobacterales</taxon>
        <taxon>Enterobacteriaceae</taxon>
        <taxon>Salmonella</taxon>
    </lineage>
</organism>
<dbReference type="EMBL" id="LR134156">
    <property type="protein sequence ID" value="VEA78608.1"/>
    <property type="molecule type" value="Genomic_DNA"/>
</dbReference>
<sequence length="77" mass="8790">MALRLSGLRFFGVQGVEFFLELVIIDAFIQLVAGLHDVDHVLLRPFLAQYGIDFFCGAVHGAKRRQRIERHRHVCVA</sequence>
<gene>
    <name evidence="1" type="ORF">NCTC10047_04568</name>
</gene>
<name>A0A447R8M1_SALER</name>
<dbReference type="AlphaFoldDB" id="A0A447R8M1"/>
<proteinExistence type="predicted"/>
<accession>A0A447R8M1</accession>
<reference evidence="1 2" key="1">
    <citation type="submission" date="2018-12" db="EMBL/GenBank/DDBJ databases">
        <authorList>
            <consortium name="Pathogen Informatics"/>
        </authorList>
    </citation>
    <scope>NUCLEOTIDE SEQUENCE [LARGE SCALE GENOMIC DNA]</scope>
    <source>
        <strain evidence="1 2">NCTC10047</strain>
    </source>
</reference>
<evidence type="ECO:0000313" key="1">
    <source>
        <dbReference type="EMBL" id="VEA78608.1"/>
    </source>
</evidence>
<evidence type="ECO:0000313" key="2">
    <source>
        <dbReference type="Proteomes" id="UP000275676"/>
    </source>
</evidence>
<dbReference type="Proteomes" id="UP000275676">
    <property type="component" value="Chromosome"/>
</dbReference>
<protein>
    <submittedName>
        <fullName evidence="1">Uncharacterized protein</fullName>
    </submittedName>
</protein>